<comment type="caution">
    <text evidence="1">The sequence shown here is derived from an EMBL/GenBank/DDBJ whole genome shotgun (WGS) entry which is preliminary data.</text>
</comment>
<proteinExistence type="predicted"/>
<evidence type="ECO:0000313" key="2">
    <source>
        <dbReference type="Proteomes" id="UP001500064"/>
    </source>
</evidence>
<evidence type="ECO:0000313" key="1">
    <source>
        <dbReference type="EMBL" id="GAA1621475.1"/>
    </source>
</evidence>
<protein>
    <submittedName>
        <fullName evidence="1">Uncharacterized protein</fullName>
    </submittedName>
</protein>
<dbReference type="RefSeq" id="WP_346102960.1">
    <property type="nucleotide sequence ID" value="NZ_BAAAMU010000009.1"/>
</dbReference>
<keyword evidence="2" id="KW-1185">Reference proteome</keyword>
<gene>
    <name evidence="1" type="ORF">GCM10009733_017540</name>
</gene>
<dbReference type="Proteomes" id="UP001500064">
    <property type="component" value="Unassembled WGS sequence"/>
</dbReference>
<reference evidence="1 2" key="1">
    <citation type="journal article" date="2019" name="Int. J. Syst. Evol. Microbiol.">
        <title>The Global Catalogue of Microorganisms (GCM) 10K type strain sequencing project: providing services to taxonomists for standard genome sequencing and annotation.</title>
        <authorList>
            <consortium name="The Broad Institute Genomics Platform"/>
            <consortium name="The Broad Institute Genome Sequencing Center for Infectious Disease"/>
            <person name="Wu L."/>
            <person name="Ma J."/>
        </authorList>
    </citation>
    <scope>NUCLEOTIDE SEQUENCE [LARGE SCALE GENOMIC DNA]</scope>
    <source>
        <strain evidence="1 2">JCM 13929</strain>
    </source>
</reference>
<name>A0ABN2EYS5_9ACTN</name>
<accession>A0ABN2EYS5</accession>
<organism evidence="1 2">
    <name type="scientific">Nonomuraea maheshkhaliensis</name>
    <dbReference type="NCBI Taxonomy" id="419590"/>
    <lineage>
        <taxon>Bacteria</taxon>
        <taxon>Bacillati</taxon>
        <taxon>Actinomycetota</taxon>
        <taxon>Actinomycetes</taxon>
        <taxon>Streptosporangiales</taxon>
        <taxon>Streptosporangiaceae</taxon>
        <taxon>Nonomuraea</taxon>
    </lineage>
</organism>
<dbReference type="EMBL" id="BAAAMU010000009">
    <property type="protein sequence ID" value="GAA1621475.1"/>
    <property type="molecule type" value="Genomic_DNA"/>
</dbReference>
<sequence length="103" mass="10871">MKKITRSAAVAVSILVLPACQPPVSRWVELQNRTGETVTVKWLGDVSHGRQVPAGESARIPVVSGGCLRMGAEDVLVADTAGGRRFTFGPPACDGGTWTLPTR</sequence>